<name>A0ACB6S157_9PLEO</name>
<organism evidence="1 2">
    <name type="scientific">Macroventuria anomochaeta</name>
    <dbReference type="NCBI Taxonomy" id="301207"/>
    <lineage>
        <taxon>Eukaryota</taxon>
        <taxon>Fungi</taxon>
        <taxon>Dikarya</taxon>
        <taxon>Ascomycota</taxon>
        <taxon>Pezizomycotina</taxon>
        <taxon>Dothideomycetes</taxon>
        <taxon>Pleosporomycetidae</taxon>
        <taxon>Pleosporales</taxon>
        <taxon>Pleosporineae</taxon>
        <taxon>Didymellaceae</taxon>
        <taxon>Macroventuria</taxon>
    </lineage>
</organism>
<proteinExistence type="predicted"/>
<reference evidence="1" key="1">
    <citation type="journal article" date="2020" name="Stud. Mycol.">
        <title>101 Dothideomycetes genomes: a test case for predicting lifestyles and emergence of pathogens.</title>
        <authorList>
            <person name="Haridas S."/>
            <person name="Albert R."/>
            <person name="Binder M."/>
            <person name="Bloem J."/>
            <person name="Labutti K."/>
            <person name="Salamov A."/>
            <person name="Andreopoulos B."/>
            <person name="Baker S."/>
            <person name="Barry K."/>
            <person name="Bills G."/>
            <person name="Bluhm B."/>
            <person name="Cannon C."/>
            <person name="Castanera R."/>
            <person name="Culley D."/>
            <person name="Daum C."/>
            <person name="Ezra D."/>
            <person name="Gonzalez J."/>
            <person name="Henrissat B."/>
            <person name="Kuo A."/>
            <person name="Liang C."/>
            <person name="Lipzen A."/>
            <person name="Lutzoni F."/>
            <person name="Magnuson J."/>
            <person name="Mondo S."/>
            <person name="Nolan M."/>
            <person name="Ohm R."/>
            <person name="Pangilinan J."/>
            <person name="Park H.-J."/>
            <person name="Ramirez L."/>
            <person name="Alfaro M."/>
            <person name="Sun H."/>
            <person name="Tritt A."/>
            <person name="Yoshinaga Y."/>
            <person name="Zwiers L.-H."/>
            <person name="Turgeon B."/>
            <person name="Goodwin S."/>
            <person name="Spatafora J."/>
            <person name="Crous P."/>
            <person name="Grigoriev I."/>
        </authorList>
    </citation>
    <scope>NUCLEOTIDE SEQUENCE</scope>
    <source>
        <strain evidence="1">CBS 525.71</strain>
    </source>
</reference>
<accession>A0ACB6S157</accession>
<evidence type="ECO:0000313" key="2">
    <source>
        <dbReference type="Proteomes" id="UP000799754"/>
    </source>
</evidence>
<dbReference type="Proteomes" id="UP000799754">
    <property type="component" value="Unassembled WGS sequence"/>
</dbReference>
<comment type="caution">
    <text evidence="1">The sequence shown here is derived from an EMBL/GenBank/DDBJ whole genome shotgun (WGS) entry which is preliminary data.</text>
</comment>
<evidence type="ECO:0000313" key="1">
    <source>
        <dbReference type="EMBL" id="KAF2627871.1"/>
    </source>
</evidence>
<sequence>MSQSDPWSVYNTRLAPDWSSDGSESKGRPSPYGSDVFQSDRTLDPVAEVPDQAIAPAEHCDLPALAYPLTNVPSLPPIGDHVKCGNCGVEFTGIYRLDNLARHVRQKHIQGMTVTDPCTGHGCHLVFQRKDARLKHERKRHPELQHPPVQQRQGGSSGSLTSSLHNS</sequence>
<dbReference type="EMBL" id="MU006715">
    <property type="protein sequence ID" value="KAF2627871.1"/>
    <property type="molecule type" value="Genomic_DNA"/>
</dbReference>
<gene>
    <name evidence="1" type="ORF">BU25DRAFT_45782</name>
</gene>
<protein>
    <submittedName>
        <fullName evidence="1">Uncharacterized protein</fullName>
    </submittedName>
</protein>
<keyword evidence="2" id="KW-1185">Reference proteome</keyword>